<dbReference type="OrthoDB" id="9800696at2"/>
<dbReference type="Gene3D" id="2.40.30.10">
    <property type="entry name" value="Translation factors"/>
    <property type="match status" value="1"/>
</dbReference>
<dbReference type="GO" id="GO:0005524">
    <property type="term" value="F:ATP binding"/>
    <property type="evidence" value="ECO:0007669"/>
    <property type="project" value="UniProtKB-KW"/>
</dbReference>
<feature type="active site" description="Nucleophile" evidence="9">
    <location>
        <position position="90"/>
    </location>
</feature>
<evidence type="ECO:0000256" key="3">
    <source>
        <dbReference type="ARBA" id="ARBA00022694"/>
    </source>
</evidence>
<accession>A0A562RT72</accession>
<evidence type="ECO:0000256" key="1">
    <source>
        <dbReference type="ARBA" id="ARBA00022555"/>
    </source>
</evidence>
<evidence type="ECO:0000256" key="4">
    <source>
        <dbReference type="ARBA" id="ARBA00022741"/>
    </source>
</evidence>
<comment type="catalytic activity">
    <reaction evidence="8 9">
        <text>S-sulfanyl-L-cysteinyl-[protein] + uridine(34) in tRNA + AH2 + ATP = 2-thiouridine(34) in tRNA + L-cysteinyl-[protein] + A + AMP + diphosphate + H(+)</text>
        <dbReference type="Rhea" id="RHEA:47032"/>
        <dbReference type="Rhea" id="RHEA-COMP:10131"/>
        <dbReference type="Rhea" id="RHEA-COMP:11726"/>
        <dbReference type="Rhea" id="RHEA-COMP:11727"/>
        <dbReference type="Rhea" id="RHEA-COMP:11728"/>
        <dbReference type="ChEBI" id="CHEBI:13193"/>
        <dbReference type="ChEBI" id="CHEBI:15378"/>
        <dbReference type="ChEBI" id="CHEBI:17499"/>
        <dbReference type="ChEBI" id="CHEBI:29950"/>
        <dbReference type="ChEBI" id="CHEBI:30616"/>
        <dbReference type="ChEBI" id="CHEBI:33019"/>
        <dbReference type="ChEBI" id="CHEBI:61963"/>
        <dbReference type="ChEBI" id="CHEBI:65315"/>
        <dbReference type="ChEBI" id="CHEBI:87170"/>
        <dbReference type="ChEBI" id="CHEBI:456215"/>
        <dbReference type="EC" id="2.8.1.13"/>
    </reaction>
</comment>
<feature type="domain" description="tRNA-specific 2-thiouridylase MnmA-like C-terminal" evidence="10">
    <location>
        <begin position="268"/>
        <end position="341"/>
    </location>
</feature>
<evidence type="ECO:0000259" key="10">
    <source>
        <dbReference type="Pfam" id="PF20258"/>
    </source>
</evidence>
<keyword evidence="3 9" id="KW-0819">tRNA processing</keyword>
<sequence>MSPILVAVSGGIDSLVTARILQEEGHAIRAVHFLTGYQKNKPEKDMETLGKRLGCRVALVDFSKDFEKYVIDNFVEEYRAGRTPNPCLVCNPAIKFGSLMDVAEKMNCMAVATGHYARILPAADGLPGLFRGRDAKKDQSYFLSRLPRYRLDRILFPLGNFTKEEVRKKAETFRLAPLSDKESQDICFLPRGGYADFLETTGKISPVPGPIVTPDGKVIGRHRGLHRYTIGQRRGLDCPGPAPYHVLALDTVNNHLVVGFREEMMAPGCRVTNINWLMPLPSAPMQVTVKIRYGHRDVPATLVPEGSSRASVHFTEPQAAITPGQGAVFYDEDRVLGGGFIQEKSK</sequence>
<dbReference type="RefSeq" id="WP_144684377.1">
    <property type="nucleotide sequence ID" value="NZ_VLLC01000011.1"/>
</dbReference>
<dbReference type="InterPro" id="IPR014729">
    <property type="entry name" value="Rossmann-like_a/b/a_fold"/>
</dbReference>
<dbReference type="Pfam" id="PF20258">
    <property type="entry name" value="tRNA_Me_trans_C"/>
    <property type="match status" value="1"/>
</dbReference>
<name>A0A562RT72_9BACT</name>
<comment type="function">
    <text evidence="9">Catalyzes the 2-thiolation of uridine at the wobble position (U34) of tRNA, leading to the formation of s(2)U34.</text>
</comment>
<keyword evidence="6 9" id="KW-0694">RNA-binding</keyword>
<dbReference type="Gene3D" id="2.30.30.280">
    <property type="entry name" value="Adenine nucleotide alpha hydrolases-like domains"/>
    <property type="match status" value="1"/>
</dbReference>
<keyword evidence="9" id="KW-0963">Cytoplasm</keyword>
<evidence type="ECO:0000256" key="9">
    <source>
        <dbReference type="HAMAP-Rule" id="MF_00144"/>
    </source>
</evidence>
<evidence type="ECO:0000259" key="11">
    <source>
        <dbReference type="Pfam" id="PF20259"/>
    </source>
</evidence>
<dbReference type="EC" id="2.8.1.13" evidence="9"/>
<dbReference type="Proteomes" id="UP000318307">
    <property type="component" value="Unassembled WGS sequence"/>
</dbReference>
<dbReference type="FunFam" id="2.30.30.280:FF:000001">
    <property type="entry name" value="tRNA-specific 2-thiouridylase MnmA"/>
    <property type="match status" value="1"/>
</dbReference>
<dbReference type="GO" id="GO:0005737">
    <property type="term" value="C:cytoplasm"/>
    <property type="evidence" value="ECO:0007669"/>
    <property type="project" value="UniProtKB-SubCell"/>
</dbReference>
<keyword evidence="4 9" id="KW-0547">Nucleotide-binding</keyword>
<evidence type="ECO:0000256" key="6">
    <source>
        <dbReference type="ARBA" id="ARBA00022884"/>
    </source>
</evidence>
<evidence type="ECO:0000256" key="7">
    <source>
        <dbReference type="ARBA" id="ARBA00023157"/>
    </source>
</evidence>
<keyword evidence="1 9" id="KW-0820">tRNA-binding</keyword>
<feature type="active site" description="Cysteine persulfide intermediate" evidence="9">
    <location>
        <position position="187"/>
    </location>
</feature>
<dbReference type="Pfam" id="PF03054">
    <property type="entry name" value="tRNA_Me_trans"/>
    <property type="match status" value="1"/>
</dbReference>
<gene>
    <name evidence="9" type="primary">mnmA</name>
    <name evidence="12" type="ORF">LZ24_01644</name>
</gene>
<keyword evidence="13" id="KW-1185">Reference proteome</keyword>
<dbReference type="Pfam" id="PF20259">
    <property type="entry name" value="tRNA_Me_trans_M"/>
    <property type="match status" value="1"/>
</dbReference>
<feature type="binding site" evidence="9">
    <location>
        <begin position="7"/>
        <end position="14"/>
    </location>
    <ligand>
        <name>ATP</name>
        <dbReference type="ChEBI" id="CHEBI:30616"/>
    </ligand>
</feature>
<dbReference type="AlphaFoldDB" id="A0A562RT72"/>
<dbReference type="CDD" id="cd01998">
    <property type="entry name" value="MnmA_TRMU-like"/>
    <property type="match status" value="1"/>
</dbReference>
<keyword evidence="2 9" id="KW-0808">Transferase</keyword>
<dbReference type="Gene3D" id="3.40.50.620">
    <property type="entry name" value="HUPs"/>
    <property type="match status" value="1"/>
</dbReference>
<proteinExistence type="inferred from homology"/>
<reference evidence="12 13" key="1">
    <citation type="submission" date="2019-07" db="EMBL/GenBank/DDBJ databases">
        <title>Genome sequencing of 100 strains of the haloalkaliphilic chemolithoautotrophic sulfur-oxidizing bacterium Thioalkalivibrio.</title>
        <authorList>
            <person name="Muyzer G."/>
        </authorList>
    </citation>
    <scope>NUCLEOTIDE SEQUENCE [LARGE SCALE GENOMIC DNA]</scope>
    <source>
        <strain evidence="12 13">ASO4-4</strain>
    </source>
</reference>
<feature type="domain" description="tRNA-specific 2-thiouridylase MnmA-like central" evidence="11">
    <location>
        <begin position="196"/>
        <end position="259"/>
    </location>
</feature>
<comment type="subcellular location">
    <subcellularLocation>
        <location evidence="9">Cytoplasm</location>
    </subcellularLocation>
</comment>
<dbReference type="InterPro" id="IPR023382">
    <property type="entry name" value="MnmA-like_central_sf"/>
</dbReference>
<feature type="binding site" evidence="9">
    <location>
        <position position="33"/>
    </location>
    <ligand>
        <name>ATP</name>
        <dbReference type="ChEBI" id="CHEBI:30616"/>
    </ligand>
</feature>
<dbReference type="InterPro" id="IPR004506">
    <property type="entry name" value="MnmA-like"/>
</dbReference>
<keyword evidence="7 9" id="KW-1015">Disulfide bond</keyword>
<protein>
    <recommendedName>
        <fullName evidence="9">tRNA-specific 2-thiouridylase MnmA</fullName>
        <ecNumber evidence="9">2.8.1.13</ecNumber>
    </recommendedName>
</protein>
<dbReference type="HAMAP" id="MF_00144">
    <property type="entry name" value="tRNA_thiouridyl_MnmA"/>
    <property type="match status" value="1"/>
</dbReference>
<dbReference type="GO" id="GO:0000049">
    <property type="term" value="F:tRNA binding"/>
    <property type="evidence" value="ECO:0007669"/>
    <property type="project" value="UniProtKB-KW"/>
</dbReference>
<comment type="caution">
    <text evidence="12">The sequence shown here is derived from an EMBL/GenBank/DDBJ whole genome shotgun (WGS) entry which is preliminary data.</text>
</comment>
<organism evidence="12 13">
    <name type="scientific">Desulfobotulus alkaliphilus</name>
    <dbReference type="NCBI Taxonomy" id="622671"/>
    <lineage>
        <taxon>Bacteria</taxon>
        <taxon>Pseudomonadati</taxon>
        <taxon>Thermodesulfobacteriota</taxon>
        <taxon>Desulfobacteria</taxon>
        <taxon>Desulfobacterales</taxon>
        <taxon>Desulfobacteraceae</taxon>
        <taxon>Desulfobotulus</taxon>
    </lineage>
</organism>
<dbReference type="PANTHER" id="PTHR11933:SF5">
    <property type="entry name" value="MITOCHONDRIAL TRNA-SPECIFIC 2-THIOURIDYLASE 1"/>
    <property type="match status" value="1"/>
</dbReference>
<dbReference type="EMBL" id="VLLC01000011">
    <property type="protein sequence ID" value="TWI72238.1"/>
    <property type="molecule type" value="Genomic_DNA"/>
</dbReference>
<evidence type="ECO:0000313" key="13">
    <source>
        <dbReference type="Proteomes" id="UP000318307"/>
    </source>
</evidence>
<comment type="similarity">
    <text evidence="9">Belongs to the MnmA/TRMU family.</text>
</comment>
<evidence type="ECO:0000256" key="8">
    <source>
        <dbReference type="ARBA" id="ARBA00051542"/>
    </source>
</evidence>
<dbReference type="GO" id="GO:0002143">
    <property type="term" value="P:tRNA wobble position uridine thiolation"/>
    <property type="evidence" value="ECO:0007669"/>
    <property type="project" value="TreeGrafter"/>
</dbReference>
<dbReference type="NCBIfam" id="TIGR00420">
    <property type="entry name" value="trmU"/>
    <property type="match status" value="1"/>
</dbReference>
<dbReference type="InterPro" id="IPR046884">
    <property type="entry name" value="MnmA-like_central"/>
</dbReference>
<feature type="site" description="Interaction with tRNA" evidence="9">
    <location>
        <position position="325"/>
    </location>
</feature>
<evidence type="ECO:0000256" key="2">
    <source>
        <dbReference type="ARBA" id="ARBA00022679"/>
    </source>
</evidence>
<evidence type="ECO:0000313" key="12">
    <source>
        <dbReference type="EMBL" id="TWI72238.1"/>
    </source>
</evidence>
<evidence type="ECO:0000256" key="5">
    <source>
        <dbReference type="ARBA" id="ARBA00022840"/>
    </source>
</evidence>
<feature type="region of interest" description="Interaction with tRNA" evidence="9">
    <location>
        <begin position="137"/>
        <end position="139"/>
    </location>
</feature>
<feature type="site" description="Interaction with tRNA" evidence="9">
    <location>
        <position position="115"/>
    </location>
</feature>
<feature type="disulfide bond" description="Alternate" evidence="9">
    <location>
        <begin position="90"/>
        <end position="187"/>
    </location>
</feature>
<dbReference type="InterPro" id="IPR046885">
    <property type="entry name" value="MnmA-like_C"/>
</dbReference>
<feature type="binding site" evidence="9">
    <location>
        <position position="114"/>
    </location>
    <ligand>
        <name>ATP</name>
        <dbReference type="ChEBI" id="CHEBI:30616"/>
    </ligand>
</feature>
<feature type="region of interest" description="Interaction with tRNA" evidence="9">
    <location>
        <begin position="292"/>
        <end position="293"/>
    </location>
</feature>
<dbReference type="PANTHER" id="PTHR11933">
    <property type="entry name" value="TRNA 5-METHYLAMINOMETHYL-2-THIOURIDYLATE -METHYLTRANSFERASE"/>
    <property type="match status" value="1"/>
</dbReference>
<dbReference type="SUPFAM" id="SSF52402">
    <property type="entry name" value="Adenine nucleotide alpha hydrolases-like"/>
    <property type="match status" value="1"/>
</dbReference>
<comment type="caution">
    <text evidence="9">Lacks conserved residue(s) required for the propagation of feature annotation.</text>
</comment>
<keyword evidence="5 9" id="KW-0067">ATP-binding</keyword>
<dbReference type="GO" id="GO:0103016">
    <property type="term" value="F:tRNA-uridine 2-sulfurtransferase activity"/>
    <property type="evidence" value="ECO:0007669"/>
    <property type="project" value="UniProtKB-EC"/>
</dbReference>
<dbReference type="NCBIfam" id="NF001138">
    <property type="entry name" value="PRK00143.1"/>
    <property type="match status" value="1"/>
</dbReference>